<evidence type="ECO:0000256" key="3">
    <source>
        <dbReference type="ARBA" id="ARBA00023125"/>
    </source>
</evidence>
<dbReference type="AlphaFoldDB" id="A0A3D6BQE1"/>
<evidence type="ECO:0000256" key="1">
    <source>
        <dbReference type="ARBA" id="ARBA00010923"/>
    </source>
</evidence>
<keyword evidence="3" id="KW-0238">DNA-binding</keyword>
<comment type="caution">
    <text evidence="5">The sequence shown here is derived from an EMBL/GenBank/DDBJ whole genome shotgun (WGS) entry which is preliminary data.</text>
</comment>
<keyword evidence="5" id="KW-0378">Hydrolase</keyword>
<feature type="non-terminal residue" evidence="5">
    <location>
        <position position="1"/>
    </location>
</feature>
<reference evidence="5 6" key="1">
    <citation type="journal article" date="2018" name="Nat. Biotechnol.">
        <title>A standardized bacterial taxonomy based on genome phylogeny substantially revises the tree of life.</title>
        <authorList>
            <person name="Parks D.H."/>
            <person name="Chuvochina M."/>
            <person name="Waite D.W."/>
            <person name="Rinke C."/>
            <person name="Skarshewski A."/>
            <person name="Chaumeil P.A."/>
            <person name="Hugenholtz P."/>
        </authorList>
    </citation>
    <scope>NUCLEOTIDE SEQUENCE [LARGE SCALE GENOMIC DNA]</scope>
    <source>
        <strain evidence="5">UBA10227</strain>
    </source>
</reference>
<dbReference type="Pfam" id="PF01420">
    <property type="entry name" value="Methylase_S"/>
    <property type="match status" value="2"/>
</dbReference>
<feature type="domain" description="Type I restriction modification DNA specificity" evidence="4">
    <location>
        <begin position="373"/>
        <end position="547"/>
    </location>
</feature>
<dbReference type="PANTHER" id="PTHR30408:SF12">
    <property type="entry name" value="TYPE I RESTRICTION ENZYME MJAVIII SPECIFICITY SUBUNIT"/>
    <property type="match status" value="1"/>
</dbReference>
<dbReference type="SUPFAM" id="SSF116734">
    <property type="entry name" value="DNA methylase specificity domain"/>
    <property type="match status" value="2"/>
</dbReference>
<dbReference type="InterPro" id="IPR000055">
    <property type="entry name" value="Restrct_endonuc_typeI_TRD"/>
</dbReference>
<dbReference type="EMBL" id="DPRK01000067">
    <property type="protein sequence ID" value="HCY80857.1"/>
    <property type="molecule type" value="Genomic_DNA"/>
</dbReference>
<dbReference type="Proteomes" id="UP000263268">
    <property type="component" value="Unassembled WGS sequence"/>
</dbReference>
<evidence type="ECO:0000259" key="4">
    <source>
        <dbReference type="Pfam" id="PF01420"/>
    </source>
</evidence>
<dbReference type="GO" id="GO:0009307">
    <property type="term" value="P:DNA restriction-modification system"/>
    <property type="evidence" value="ECO:0007669"/>
    <property type="project" value="UniProtKB-KW"/>
</dbReference>
<evidence type="ECO:0000256" key="2">
    <source>
        <dbReference type="ARBA" id="ARBA00022747"/>
    </source>
</evidence>
<dbReference type="CDD" id="cd17244">
    <property type="entry name" value="RMtype1_S_Apa101655I-TRD2-CR2_like"/>
    <property type="match status" value="1"/>
</dbReference>
<evidence type="ECO:0000313" key="6">
    <source>
        <dbReference type="Proteomes" id="UP000263268"/>
    </source>
</evidence>
<accession>A0A3D6BQE1</accession>
<dbReference type="Gene3D" id="3.90.220.20">
    <property type="entry name" value="DNA methylase specificity domains"/>
    <property type="match status" value="2"/>
</dbReference>
<dbReference type="InterPro" id="IPR044946">
    <property type="entry name" value="Restrct_endonuc_typeI_TRD_sf"/>
</dbReference>
<proteinExistence type="inferred from homology"/>
<dbReference type="InterPro" id="IPR052021">
    <property type="entry name" value="Type-I_RS_S_subunit"/>
</dbReference>
<name>A0A3D6BQE1_9FLAO</name>
<dbReference type="GO" id="GO:0003677">
    <property type="term" value="F:DNA binding"/>
    <property type="evidence" value="ECO:0007669"/>
    <property type="project" value="UniProtKB-KW"/>
</dbReference>
<protein>
    <submittedName>
        <fullName evidence="5">Type I restriction endonuclease subunit M</fullName>
    </submittedName>
</protein>
<dbReference type="GO" id="GO:0004519">
    <property type="term" value="F:endonuclease activity"/>
    <property type="evidence" value="ECO:0007669"/>
    <property type="project" value="UniProtKB-KW"/>
</dbReference>
<organism evidence="5 6">
    <name type="scientific">Xanthomarina gelatinilytica</name>
    <dbReference type="NCBI Taxonomy" id="1137281"/>
    <lineage>
        <taxon>Bacteria</taxon>
        <taxon>Pseudomonadati</taxon>
        <taxon>Bacteroidota</taxon>
        <taxon>Flavobacteriia</taxon>
        <taxon>Flavobacteriales</taxon>
        <taxon>Flavobacteriaceae</taxon>
        <taxon>Xanthomarina</taxon>
    </lineage>
</organism>
<keyword evidence="2" id="KW-0680">Restriction system</keyword>
<dbReference type="PANTHER" id="PTHR30408">
    <property type="entry name" value="TYPE-1 RESTRICTION ENZYME ECOKI SPECIFICITY PROTEIN"/>
    <property type="match status" value="1"/>
</dbReference>
<gene>
    <name evidence="5" type="ORF">DHV22_04245</name>
</gene>
<feature type="domain" description="Type I restriction modification DNA specificity" evidence="4">
    <location>
        <begin position="182"/>
        <end position="356"/>
    </location>
</feature>
<evidence type="ECO:0000313" key="5">
    <source>
        <dbReference type="EMBL" id="HCY80857.1"/>
    </source>
</evidence>
<dbReference type="CDD" id="cd17260">
    <property type="entry name" value="RMtype1_S_EcoEI-TRD1-CR1_like"/>
    <property type="match status" value="1"/>
</dbReference>
<keyword evidence="5" id="KW-0255">Endonuclease</keyword>
<comment type="similarity">
    <text evidence="1">Belongs to the type-I restriction system S methylase family.</text>
</comment>
<keyword evidence="5" id="KW-0540">Nuclease</keyword>
<sequence length="563" mass="63824">AAEDKKTELNERFINFLVRNEKDKLYYFVLASQNPQEVLIVKSPSNNSEMKSFLGYEWSSAKGNEGIKYLGSATVEDLPEDDKDDALENIETLESDDKRVLTNLLNFQQINTPLYDPINNKNKEKINYWISQNFESKGINIPEDMHTFLTKSPLIDMLDFDRVAFSKQMTLTPKHKIVIVSKFDIHRLGDLVDVKIGGTPSRANDTFFKGNNLWVSISEMNGEVISDTKEKITDQAIQNSNVKLIPKGTTLLSFKLSIGKTAIAGKDLYTNEAIAGLIPKSNRILDQYIFQIFNAKLIDLDKTGLNTFGKSLNSGHLKSDVKIPLPPLSIQKKIIEECQSIDNEALRTNEAIRNEIFLIETAISDFINQGYPTKKLENIVQMNPSKREIADLDPNTIVSFVEMASLSEDGFIAEKVEKKLKEVKKGSYKYFAEEDIIIAKITPCMENGKCAIAKGLTNAIGFGSSEYHVFRVDESKILNQYLFAFLNRESIRRDAERNMTGSSGHRRVPDTFYKDLDIAIPPLEIQKKLVLEIEKHKSKIQEAKQILSTIAIRKEQVIKKYLS</sequence>